<dbReference type="InterPro" id="IPR004401">
    <property type="entry name" value="YbaB/EbfC"/>
</dbReference>
<dbReference type="GO" id="GO:0003677">
    <property type="term" value="F:DNA binding"/>
    <property type="evidence" value="ECO:0007669"/>
    <property type="project" value="UniProtKB-KW"/>
</dbReference>
<dbReference type="SUPFAM" id="SSF82607">
    <property type="entry name" value="YbaB-like"/>
    <property type="match status" value="1"/>
</dbReference>
<dbReference type="InterPro" id="IPR036894">
    <property type="entry name" value="YbaB-like_sf"/>
</dbReference>
<accession>A0ABS4PLF0</accession>
<comment type="caution">
    <text evidence="1">The sequence shown here is derived from an EMBL/GenBank/DDBJ whole genome shotgun (WGS) entry which is preliminary data.</text>
</comment>
<keyword evidence="1" id="KW-0238">DNA-binding</keyword>
<sequence length="96" mass="10139">MVSSLSALAARTNRADEGLLALRKDLAQRTVTARDRGDLVEVEADAAGKVLAVSVNSTLVRRVDARTLANAILQATTGAQRAAAELVAQRRAYHLG</sequence>
<name>A0ABS4PLF0_9PSEU</name>
<gene>
    <name evidence="1" type="ORF">JOM49_001778</name>
</gene>
<protein>
    <submittedName>
        <fullName evidence="1">DNA-binding protein YbaB</fullName>
    </submittedName>
</protein>
<dbReference type="Gene3D" id="3.30.1310.10">
    <property type="entry name" value="Nucleoid-associated protein YbaB-like domain"/>
    <property type="match status" value="1"/>
</dbReference>
<evidence type="ECO:0000313" key="1">
    <source>
        <dbReference type="EMBL" id="MBP2180252.1"/>
    </source>
</evidence>
<dbReference type="Proteomes" id="UP000741013">
    <property type="component" value="Unassembled WGS sequence"/>
</dbReference>
<proteinExistence type="predicted"/>
<dbReference type="Pfam" id="PF02575">
    <property type="entry name" value="YbaB_DNA_bd"/>
    <property type="match status" value="1"/>
</dbReference>
<reference evidence="1 2" key="1">
    <citation type="submission" date="2021-03" db="EMBL/GenBank/DDBJ databases">
        <title>Sequencing the genomes of 1000 actinobacteria strains.</title>
        <authorList>
            <person name="Klenk H.-P."/>
        </authorList>
    </citation>
    <scope>NUCLEOTIDE SEQUENCE [LARGE SCALE GENOMIC DNA]</scope>
    <source>
        <strain evidence="1 2">DSM 45510</strain>
    </source>
</reference>
<dbReference type="EMBL" id="JAGGMS010000001">
    <property type="protein sequence ID" value="MBP2180252.1"/>
    <property type="molecule type" value="Genomic_DNA"/>
</dbReference>
<organism evidence="1 2">
    <name type="scientific">Amycolatopsis magusensis</name>
    <dbReference type="NCBI Taxonomy" id="882444"/>
    <lineage>
        <taxon>Bacteria</taxon>
        <taxon>Bacillati</taxon>
        <taxon>Actinomycetota</taxon>
        <taxon>Actinomycetes</taxon>
        <taxon>Pseudonocardiales</taxon>
        <taxon>Pseudonocardiaceae</taxon>
        <taxon>Amycolatopsis</taxon>
    </lineage>
</organism>
<evidence type="ECO:0000313" key="2">
    <source>
        <dbReference type="Proteomes" id="UP000741013"/>
    </source>
</evidence>
<keyword evidence="2" id="KW-1185">Reference proteome</keyword>
<dbReference type="RefSeq" id="WP_209663846.1">
    <property type="nucleotide sequence ID" value="NZ_JAGGMS010000001.1"/>
</dbReference>